<keyword evidence="3" id="KW-0378">Hydrolase</keyword>
<evidence type="ECO:0000313" key="5">
    <source>
        <dbReference type="EMBL" id="GEM42894.1"/>
    </source>
</evidence>
<gene>
    <name evidence="5" type="ORF">NN4_74130</name>
</gene>
<accession>A0A511MQM1</accession>
<dbReference type="InterPro" id="IPR029058">
    <property type="entry name" value="AB_hydrolase_fold"/>
</dbReference>
<keyword evidence="4" id="KW-1015">Disulfide bond</keyword>
<dbReference type="SUPFAM" id="SSF53474">
    <property type="entry name" value="alpha/beta-Hydrolases"/>
    <property type="match status" value="1"/>
</dbReference>
<evidence type="ECO:0000256" key="1">
    <source>
        <dbReference type="ARBA" id="ARBA00007534"/>
    </source>
</evidence>
<evidence type="ECO:0000313" key="6">
    <source>
        <dbReference type="Proteomes" id="UP000321424"/>
    </source>
</evidence>
<organism evidence="5 6">
    <name type="scientific">Nocardia ninae NBRC 108245</name>
    <dbReference type="NCBI Taxonomy" id="1210091"/>
    <lineage>
        <taxon>Bacteria</taxon>
        <taxon>Bacillati</taxon>
        <taxon>Actinomycetota</taxon>
        <taxon>Actinomycetes</taxon>
        <taxon>Mycobacteriales</taxon>
        <taxon>Nocardiaceae</taxon>
        <taxon>Nocardia</taxon>
    </lineage>
</organism>
<dbReference type="SMART" id="SM01110">
    <property type="entry name" value="Cutinase"/>
    <property type="match status" value="1"/>
</dbReference>
<proteinExistence type="inferred from homology"/>
<evidence type="ECO:0000256" key="3">
    <source>
        <dbReference type="ARBA" id="ARBA00022801"/>
    </source>
</evidence>
<sequence length="218" mass="23420">MANRKVIHFEKWRVVQAFIVLLLVAGFGTTTGSSAWASPCTAVEVVVARGTNEPGYLGSGVGDPLYDTLRQTLPVSSSAYRVNYPADLLDPTSISRGTQDMTAHIMWQSSICPDQRFILVGYSQGAVVTHGVLGTGIVTALGGMHTLPFDMEWRVAAVLLFGDPVRLVGWNVPDLYGWRTANYCTGGDPVCGAGFDFGAHGNYGWAMWPAAEFAASRV</sequence>
<dbReference type="EMBL" id="BJXA01000080">
    <property type="protein sequence ID" value="GEM42894.1"/>
    <property type="molecule type" value="Genomic_DNA"/>
</dbReference>
<protein>
    <submittedName>
        <fullName evidence="5">Cutinase</fullName>
    </submittedName>
</protein>
<dbReference type="PANTHER" id="PTHR33630">
    <property type="entry name" value="CUTINASE RV1984C-RELATED-RELATED"/>
    <property type="match status" value="1"/>
</dbReference>
<dbReference type="AlphaFoldDB" id="A0A511MQM1"/>
<keyword evidence="2" id="KW-0719">Serine esterase</keyword>
<dbReference type="InterPro" id="IPR000675">
    <property type="entry name" value="Cutinase/axe"/>
</dbReference>
<dbReference type="Gene3D" id="3.40.50.1820">
    <property type="entry name" value="alpha/beta hydrolase"/>
    <property type="match status" value="1"/>
</dbReference>
<comment type="caution">
    <text evidence="5">The sequence shown here is derived from an EMBL/GenBank/DDBJ whole genome shotgun (WGS) entry which is preliminary data.</text>
</comment>
<dbReference type="Proteomes" id="UP000321424">
    <property type="component" value="Unassembled WGS sequence"/>
</dbReference>
<dbReference type="PANTHER" id="PTHR33630:SF9">
    <property type="entry name" value="CUTINASE 4"/>
    <property type="match status" value="1"/>
</dbReference>
<dbReference type="Pfam" id="PF01083">
    <property type="entry name" value="Cutinase"/>
    <property type="match status" value="1"/>
</dbReference>
<dbReference type="GO" id="GO:0052689">
    <property type="term" value="F:carboxylic ester hydrolase activity"/>
    <property type="evidence" value="ECO:0007669"/>
    <property type="project" value="UniProtKB-KW"/>
</dbReference>
<comment type="similarity">
    <text evidence="1">Belongs to the cutinase family.</text>
</comment>
<name>A0A511MQM1_9NOCA</name>
<evidence type="ECO:0000256" key="2">
    <source>
        <dbReference type="ARBA" id="ARBA00022487"/>
    </source>
</evidence>
<dbReference type="RefSeq" id="WP_167769079.1">
    <property type="nucleotide sequence ID" value="NZ_BJXA01000080.1"/>
</dbReference>
<keyword evidence="6" id="KW-1185">Reference proteome</keyword>
<evidence type="ECO:0000256" key="4">
    <source>
        <dbReference type="ARBA" id="ARBA00023157"/>
    </source>
</evidence>
<reference evidence="5 6" key="1">
    <citation type="submission" date="2019-07" db="EMBL/GenBank/DDBJ databases">
        <title>Whole genome shotgun sequence of Nocardia ninae NBRC 108245.</title>
        <authorList>
            <person name="Hosoyama A."/>
            <person name="Uohara A."/>
            <person name="Ohji S."/>
            <person name="Ichikawa N."/>
        </authorList>
    </citation>
    <scope>NUCLEOTIDE SEQUENCE [LARGE SCALE GENOMIC DNA]</scope>
    <source>
        <strain evidence="5 6">NBRC 108245</strain>
    </source>
</reference>